<dbReference type="InterPro" id="IPR010730">
    <property type="entry name" value="HET"/>
</dbReference>
<proteinExistence type="predicted"/>
<dbReference type="InterPro" id="IPR052895">
    <property type="entry name" value="HetReg/Transcr_Mod"/>
</dbReference>
<dbReference type="PANTHER" id="PTHR24148:SF64">
    <property type="entry name" value="HETEROKARYON INCOMPATIBILITY DOMAIN-CONTAINING PROTEIN"/>
    <property type="match status" value="1"/>
</dbReference>
<feature type="compositionally biased region" description="Polar residues" evidence="1">
    <location>
        <begin position="19"/>
        <end position="33"/>
    </location>
</feature>
<evidence type="ECO:0000256" key="1">
    <source>
        <dbReference type="SAM" id="MobiDB-lite"/>
    </source>
</evidence>
<gene>
    <name evidence="3" type="ORF">BDZ94DRAFT_1261189</name>
</gene>
<organism evidence="3 4">
    <name type="scientific">Collybia nuda</name>
    <dbReference type="NCBI Taxonomy" id="64659"/>
    <lineage>
        <taxon>Eukaryota</taxon>
        <taxon>Fungi</taxon>
        <taxon>Dikarya</taxon>
        <taxon>Basidiomycota</taxon>
        <taxon>Agaricomycotina</taxon>
        <taxon>Agaricomycetes</taxon>
        <taxon>Agaricomycetidae</taxon>
        <taxon>Agaricales</taxon>
        <taxon>Tricholomatineae</taxon>
        <taxon>Clitocybaceae</taxon>
        <taxon>Collybia</taxon>
    </lineage>
</organism>
<feature type="domain" description="Heterokaryon incompatibility" evidence="2">
    <location>
        <begin position="117"/>
        <end position="204"/>
    </location>
</feature>
<sequence>MGEVLSRCSCLRTGHVTSENTSTPVIERNTGNSKTEEPIATTTTPTHSTLSKTVYSLPLTDLAGTTINPGILATPCRLRLLDVASLLDRGELHVVEYHIPSLDDPLADISHTPLPRYAAIFYPWRDLQLEAGLSVPSFSVAGAEHADPISIDIIKTACVAARAYGYEMLWLDRLCMLQDNKQDKTWQIRRMFRIYMHSSVCLIFPGGLVRLARLDDSTSWIYRAWTLQEAVAPGMTKLRLVFRLTHPTLDTFIEHRCQVEGWSEQTRENVFSGPRYAQFVEKILEEGRSATCDMKLLLQSLNTLHTRISFHAPEIAQDPSKYPIRILSAVEAKLLSIVVNNRGWPLWIAAYTRSSSRPVDMVFSLMDLLGVQVDVAQFGKDDRMKATIAMIQALMQQPNTTATWLFIAPAMTPSRELSTLPEMPETSESGRAYIQTPRGRVMASEAMGMGGRDVWKPAGAPTGEMTDCGYFVFSAKGALLVTNAPTGDLSAPTGSKIGKDSETWAVTVGRSVEMDYSINQEVQRDLMSKTGRPRTYAAVTLMLIQKHGKDEQGHELYDRVGMEREIDEVKTAGWNWVHRQFYVGGPGRGERRRFGVSDSGPIYKIENTGEENPMVGQAEAS</sequence>
<dbReference type="Pfam" id="PF06985">
    <property type="entry name" value="HET"/>
    <property type="match status" value="1"/>
</dbReference>
<dbReference type="AlphaFoldDB" id="A0A9P5Y5E1"/>
<comment type="caution">
    <text evidence="3">The sequence shown here is derived from an EMBL/GenBank/DDBJ whole genome shotgun (WGS) entry which is preliminary data.</text>
</comment>
<protein>
    <recommendedName>
        <fullName evidence="2">Heterokaryon incompatibility domain-containing protein</fullName>
    </recommendedName>
</protein>
<evidence type="ECO:0000259" key="2">
    <source>
        <dbReference type="Pfam" id="PF06985"/>
    </source>
</evidence>
<evidence type="ECO:0000313" key="4">
    <source>
        <dbReference type="Proteomes" id="UP000807353"/>
    </source>
</evidence>
<evidence type="ECO:0000313" key="3">
    <source>
        <dbReference type="EMBL" id="KAF9462555.1"/>
    </source>
</evidence>
<feature type="region of interest" description="Disordered" evidence="1">
    <location>
        <begin position="588"/>
        <end position="621"/>
    </location>
</feature>
<dbReference type="Proteomes" id="UP000807353">
    <property type="component" value="Unassembled WGS sequence"/>
</dbReference>
<dbReference type="PANTHER" id="PTHR24148">
    <property type="entry name" value="ANKYRIN REPEAT DOMAIN-CONTAINING PROTEIN 39 HOMOLOG-RELATED"/>
    <property type="match status" value="1"/>
</dbReference>
<feature type="region of interest" description="Disordered" evidence="1">
    <location>
        <begin position="19"/>
        <end position="46"/>
    </location>
</feature>
<accession>A0A9P5Y5E1</accession>
<reference evidence="3" key="1">
    <citation type="submission" date="2020-11" db="EMBL/GenBank/DDBJ databases">
        <authorList>
            <consortium name="DOE Joint Genome Institute"/>
            <person name="Ahrendt S."/>
            <person name="Riley R."/>
            <person name="Andreopoulos W."/>
            <person name="Labutti K."/>
            <person name="Pangilinan J."/>
            <person name="Ruiz-Duenas F.J."/>
            <person name="Barrasa J.M."/>
            <person name="Sanchez-Garcia M."/>
            <person name="Camarero S."/>
            <person name="Miyauchi S."/>
            <person name="Serrano A."/>
            <person name="Linde D."/>
            <person name="Babiker R."/>
            <person name="Drula E."/>
            <person name="Ayuso-Fernandez I."/>
            <person name="Pacheco R."/>
            <person name="Padilla G."/>
            <person name="Ferreira P."/>
            <person name="Barriuso J."/>
            <person name="Kellner H."/>
            <person name="Castanera R."/>
            <person name="Alfaro M."/>
            <person name="Ramirez L."/>
            <person name="Pisabarro A.G."/>
            <person name="Kuo A."/>
            <person name="Tritt A."/>
            <person name="Lipzen A."/>
            <person name="He G."/>
            <person name="Yan M."/>
            <person name="Ng V."/>
            <person name="Cullen D."/>
            <person name="Martin F."/>
            <person name="Rosso M.-N."/>
            <person name="Henrissat B."/>
            <person name="Hibbett D."/>
            <person name="Martinez A.T."/>
            <person name="Grigoriev I.V."/>
        </authorList>
    </citation>
    <scope>NUCLEOTIDE SEQUENCE</scope>
    <source>
        <strain evidence="3">CBS 247.69</strain>
    </source>
</reference>
<dbReference type="OrthoDB" id="5303367at2759"/>
<dbReference type="EMBL" id="MU150271">
    <property type="protein sequence ID" value="KAF9462555.1"/>
    <property type="molecule type" value="Genomic_DNA"/>
</dbReference>
<name>A0A9P5Y5E1_9AGAR</name>
<keyword evidence="4" id="KW-1185">Reference proteome</keyword>